<protein>
    <recommendedName>
        <fullName evidence="10">Spondin domain-containing protein</fullName>
    </recommendedName>
</protein>
<dbReference type="PANTHER" id="PTHR11311">
    <property type="entry name" value="SPONDIN"/>
    <property type="match status" value="1"/>
</dbReference>
<reference evidence="11" key="1">
    <citation type="journal article" date="2022" name="bioRxiv">
        <title>Sequencing and chromosome-scale assembly of the giantPleurodeles waltlgenome.</title>
        <authorList>
            <person name="Brown T."/>
            <person name="Elewa A."/>
            <person name="Iarovenko S."/>
            <person name="Subramanian E."/>
            <person name="Araus A.J."/>
            <person name="Petzold A."/>
            <person name="Susuki M."/>
            <person name="Suzuki K.-i.T."/>
            <person name="Hayashi T."/>
            <person name="Toyoda A."/>
            <person name="Oliveira C."/>
            <person name="Osipova E."/>
            <person name="Leigh N.D."/>
            <person name="Simon A."/>
            <person name="Yun M.H."/>
        </authorList>
    </citation>
    <scope>NUCLEOTIDE SEQUENCE</scope>
    <source>
        <strain evidence="11">20211129_DDA</strain>
        <tissue evidence="11">Liver</tissue>
    </source>
</reference>
<gene>
    <name evidence="11" type="ORF">NDU88_007473</name>
</gene>
<dbReference type="InterPro" id="IPR038678">
    <property type="entry name" value="Spondin_N_sf"/>
</dbReference>
<dbReference type="InterPro" id="IPR051418">
    <property type="entry name" value="Spondin/Thrombospondin_T1"/>
</dbReference>
<comment type="subcellular location">
    <subcellularLocation>
        <location evidence="1">Secreted</location>
        <location evidence="1">Extracellular space</location>
        <location evidence="1">Extracellular matrix</location>
    </subcellularLocation>
</comment>
<dbReference type="PROSITE" id="PS50092">
    <property type="entry name" value="TSP1"/>
    <property type="match status" value="1"/>
</dbReference>
<dbReference type="GO" id="GO:0046872">
    <property type="term" value="F:metal ion binding"/>
    <property type="evidence" value="ECO:0007669"/>
    <property type="project" value="UniProtKB-KW"/>
</dbReference>
<dbReference type="Gene3D" id="2.60.40.2130">
    <property type="entry name" value="F-spondin domain"/>
    <property type="match status" value="1"/>
</dbReference>
<sequence>MFVENGKPQQLIEELEAAEGKVRIPFQADQIPSGEGNTTTIVTMEPSHPFVSIIVRIVPSPDWFVGVSSLNLCENSTWRTRKLLDLYPWDAGTDSGFTFSSPNFETEPQEAVSQITATTPSHPANSFYYPRIKKLPRLGFLEFNLLAVEANHATLNAIESPPINNEQILEECILDGDATNRKNDTETRKQKGLNTEEEFDSSESFTLKEHCGKSQTSTPLDCEVSQWVSWGLCSHFCGNGIRQRTRYITLQPANGGDPCPTLMEKESCEETPCSTDSPATSERLSTTTVILTDSPATSKRPSITPAPSTDSPATSDRPSMTPARSTDSPATSDRPSMTPARSTDSPATSNMPSTTPVHSTDSSATSNRLSMTLADSTDSPATSDKPSTTPAPNKKIFNLKWVPSQESHGALWRRIYHRLLSRTKGLLRF</sequence>
<dbReference type="FunFam" id="2.20.100.10:FF:000134">
    <property type="entry name" value="Uncharacterized protein"/>
    <property type="match status" value="1"/>
</dbReference>
<dbReference type="Pfam" id="PF19028">
    <property type="entry name" value="TSP1_spondin"/>
    <property type="match status" value="1"/>
</dbReference>
<keyword evidence="8" id="KW-0325">Glycoprotein</keyword>
<organism evidence="11 12">
    <name type="scientific">Pleurodeles waltl</name>
    <name type="common">Iberian ribbed newt</name>
    <dbReference type="NCBI Taxonomy" id="8319"/>
    <lineage>
        <taxon>Eukaryota</taxon>
        <taxon>Metazoa</taxon>
        <taxon>Chordata</taxon>
        <taxon>Craniata</taxon>
        <taxon>Vertebrata</taxon>
        <taxon>Euteleostomi</taxon>
        <taxon>Amphibia</taxon>
        <taxon>Batrachia</taxon>
        <taxon>Caudata</taxon>
        <taxon>Salamandroidea</taxon>
        <taxon>Salamandridae</taxon>
        <taxon>Pleurodelinae</taxon>
        <taxon>Pleurodeles</taxon>
    </lineage>
</organism>
<proteinExistence type="predicted"/>
<keyword evidence="3" id="KW-0272">Extracellular matrix</keyword>
<dbReference type="AlphaFoldDB" id="A0AAV7QRT6"/>
<evidence type="ECO:0000256" key="5">
    <source>
        <dbReference type="ARBA" id="ARBA00022729"/>
    </source>
</evidence>
<accession>A0AAV7QRT6</accession>
<dbReference type="PANTHER" id="PTHR11311:SF15">
    <property type="entry name" value="SPONDIN-2"/>
    <property type="match status" value="1"/>
</dbReference>
<evidence type="ECO:0000313" key="12">
    <source>
        <dbReference type="Proteomes" id="UP001066276"/>
    </source>
</evidence>
<dbReference type="GO" id="GO:0031012">
    <property type="term" value="C:extracellular matrix"/>
    <property type="evidence" value="ECO:0007669"/>
    <property type="project" value="TreeGrafter"/>
</dbReference>
<feature type="domain" description="Spondin" evidence="10">
    <location>
        <begin position="1"/>
        <end position="123"/>
    </location>
</feature>
<keyword evidence="4" id="KW-0479">Metal-binding</keyword>
<keyword evidence="6" id="KW-0130">Cell adhesion</keyword>
<evidence type="ECO:0000256" key="1">
    <source>
        <dbReference type="ARBA" id="ARBA00004498"/>
    </source>
</evidence>
<dbReference type="InterPro" id="IPR036383">
    <property type="entry name" value="TSP1_rpt_sf"/>
</dbReference>
<evidence type="ECO:0000256" key="9">
    <source>
        <dbReference type="SAM" id="MobiDB-lite"/>
    </source>
</evidence>
<dbReference type="GO" id="GO:0007155">
    <property type="term" value="P:cell adhesion"/>
    <property type="evidence" value="ECO:0007669"/>
    <property type="project" value="UniProtKB-KW"/>
</dbReference>
<dbReference type="Pfam" id="PF06468">
    <property type="entry name" value="Spond_N"/>
    <property type="match status" value="1"/>
</dbReference>
<evidence type="ECO:0000256" key="7">
    <source>
        <dbReference type="ARBA" id="ARBA00023157"/>
    </source>
</evidence>
<dbReference type="SUPFAM" id="SSF82895">
    <property type="entry name" value="TSP-1 type 1 repeat"/>
    <property type="match status" value="1"/>
</dbReference>
<comment type="caution">
    <text evidence="11">The sequence shown here is derived from an EMBL/GenBank/DDBJ whole genome shotgun (WGS) entry which is preliminary data.</text>
</comment>
<keyword evidence="5" id="KW-0732">Signal</keyword>
<dbReference type="PROSITE" id="PS51020">
    <property type="entry name" value="SPONDIN"/>
    <property type="match status" value="1"/>
</dbReference>
<evidence type="ECO:0000256" key="8">
    <source>
        <dbReference type="ARBA" id="ARBA00023180"/>
    </source>
</evidence>
<feature type="compositionally biased region" description="Polar residues" evidence="9">
    <location>
        <begin position="291"/>
        <end position="391"/>
    </location>
</feature>
<dbReference type="Gene3D" id="2.20.100.10">
    <property type="entry name" value="Thrombospondin type-1 (TSP1) repeat"/>
    <property type="match status" value="1"/>
</dbReference>
<evidence type="ECO:0000256" key="4">
    <source>
        <dbReference type="ARBA" id="ARBA00022723"/>
    </source>
</evidence>
<keyword evidence="2" id="KW-0964">Secreted</keyword>
<evidence type="ECO:0000256" key="3">
    <source>
        <dbReference type="ARBA" id="ARBA00022530"/>
    </source>
</evidence>
<evidence type="ECO:0000256" key="2">
    <source>
        <dbReference type="ARBA" id="ARBA00022525"/>
    </source>
</evidence>
<feature type="region of interest" description="Disordered" evidence="9">
    <location>
        <begin position="291"/>
        <end position="394"/>
    </location>
</feature>
<dbReference type="EMBL" id="JANPWB010000010">
    <property type="protein sequence ID" value="KAJ1141138.1"/>
    <property type="molecule type" value="Genomic_DNA"/>
</dbReference>
<dbReference type="InterPro" id="IPR009465">
    <property type="entry name" value="Spondin_N"/>
</dbReference>
<dbReference type="InterPro" id="IPR044004">
    <property type="entry name" value="TSP1_spondin_dom"/>
</dbReference>
<dbReference type="Proteomes" id="UP001066276">
    <property type="component" value="Chromosome 6"/>
</dbReference>
<dbReference type="NCBIfam" id="NF038123">
    <property type="entry name" value="NF038123_dom"/>
    <property type="match status" value="1"/>
</dbReference>
<keyword evidence="12" id="KW-1185">Reference proteome</keyword>
<dbReference type="InterPro" id="IPR000884">
    <property type="entry name" value="TSP1_rpt"/>
</dbReference>
<dbReference type="SMART" id="SM00209">
    <property type="entry name" value="TSP1"/>
    <property type="match status" value="1"/>
</dbReference>
<keyword evidence="7" id="KW-1015">Disulfide bond</keyword>
<evidence type="ECO:0000256" key="6">
    <source>
        <dbReference type="ARBA" id="ARBA00022889"/>
    </source>
</evidence>
<name>A0AAV7QRT6_PLEWA</name>
<evidence type="ECO:0000259" key="10">
    <source>
        <dbReference type="PROSITE" id="PS51020"/>
    </source>
</evidence>
<evidence type="ECO:0000313" key="11">
    <source>
        <dbReference type="EMBL" id="KAJ1141138.1"/>
    </source>
</evidence>